<dbReference type="InterPro" id="IPR029058">
    <property type="entry name" value="AB_hydrolase_fold"/>
</dbReference>
<evidence type="ECO:0000313" key="2">
    <source>
        <dbReference type="EMBL" id="MBT9313442.1"/>
    </source>
</evidence>
<evidence type="ECO:0000313" key="3">
    <source>
        <dbReference type="Proteomes" id="UP001196661"/>
    </source>
</evidence>
<dbReference type="InterPro" id="IPR002921">
    <property type="entry name" value="Fungal_lipase-type"/>
</dbReference>
<keyword evidence="3" id="KW-1185">Reference proteome</keyword>
<accession>A0ABS5Y6K6</accession>
<dbReference type="Gene3D" id="3.40.50.1820">
    <property type="entry name" value="alpha/beta hydrolase"/>
    <property type="match status" value="1"/>
</dbReference>
<dbReference type="CDD" id="cd00519">
    <property type="entry name" value="Lipase_3"/>
    <property type="match status" value="1"/>
</dbReference>
<evidence type="ECO:0000259" key="1">
    <source>
        <dbReference type="Pfam" id="PF01764"/>
    </source>
</evidence>
<dbReference type="InterPro" id="IPR051218">
    <property type="entry name" value="Sec_MonoDiacylglyc_Lipase"/>
</dbReference>
<dbReference type="Pfam" id="PF01764">
    <property type="entry name" value="Lipase_3"/>
    <property type="match status" value="1"/>
</dbReference>
<gene>
    <name evidence="2" type="ORF">IXB28_14610</name>
</gene>
<name>A0ABS5Y6K6_9CYAN</name>
<dbReference type="RefSeq" id="WP_215619318.1">
    <property type="nucleotide sequence ID" value="NZ_JADOER010000012.1"/>
</dbReference>
<sequence length="253" mass="29122">MTNSIDYKTALRCAYLSNEVYKEFDEQLRFSSLPNTVPKLLENKSTDTQVAILENEATKNSYIVFRGSNADRDWLTNLDFAQWSAVTDAVLKEKELDYPEAYGKSNTGVKLHRGFIKAYLAIRSDIHTIVQASSATRWIITGHSLGGALAKLCAVDLQYNFSDQTSTEVYTFGAPRIGNQAFAASYNRRVPKTYRFVNGNDIVCALPRRWQRYRHVNQRIRFQVPLSWDYIVGSLQDHRIDRYITKLKERRDS</sequence>
<dbReference type="Proteomes" id="UP001196661">
    <property type="component" value="Unassembled WGS sequence"/>
</dbReference>
<organism evidence="2 3">
    <name type="scientific">Leptothoe kymatousa TAU-MAC 1615</name>
    <dbReference type="NCBI Taxonomy" id="2364775"/>
    <lineage>
        <taxon>Bacteria</taxon>
        <taxon>Bacillati</taxon>
        <taxon>Cyanobacteriota</taxon>
        <taxon>Cyanophyceae</taxon>
        <taxon>Nodosilineales</taxon>
        <taxon>Cymatolegaceae</taxon>
        <taxon>Leptothoe</taxon>
        <taxon>Leptothoe kymatousa</taxon>
    </lineage>
</organism>
<dbReference type="PANTHER" id="PTHR45856:SF24">
    <property type="entry name" value="FUNGAL LIPASE-LIKE DOMAIN-CONTAINING PROTEIN"/>
    <property type="match status" value="1"/>
</dbReference>
<comment type="caution">
    <text evidence="2">The sequence shown here is derived from an EMBL/GenBank/DDBJ whole genome shotgun (WGS) entry which is preliminary data.</text>
</comment>
<dbReference type="SUPFAM" id="SSF53474">
    <property type="entry name" value="alpha/beta-Hydrolases"/>
    <property type="match status" value="1"/>
</dbReference>
<dbReference type="PANTHER" id="PTHR45856">
    <property type="entry name" value="ALPHA/BETA-HYDROLASES SUPERFAMILY PROTEIN"/>
    <property type="match status" value="1"/>
</dbReference>
<dbReference type="EMBL" id="JADOER010000012">
    <property type="protein sequence ID" value="MBT9313442.1"/>
    <property type="molecule type" value="Genomic_DNA"/>
</dbReference>
<feature type="domain" description="Fungal lipase-type" evidence="1">
    <location>
        <begin position="62"/>
        <end position="207"/>
    </location>
</feature>
<proteinExistence type="predicted"/>
<protein>
    <submittedName>
        <fullName evidence="2">Lipase family protein</fullName>
    </submittedName>
</protein>
<reference evidence="2 3" key="1">
    <citation type="journal article" date="2021" name="Mar. Drugs">
        <title>Genome Reduction and Secondary Metabolism of the Marine Sponge-Associated Cyanobacterium Leptothoe.</title>
        <authorList>
            <person name="Konstantinou D."/>
            <person name="Popin R.V."/>
            <person name="Fewer D.P."/>
            <person name="Sivonen K."/>
            <person name="Gkelis S."/>
        </authorList>
    </citation>
    <scope>NUCLEOTIDE SEQUENCE [LARGE SCALE GENOMIC DNA]</scope>
    <source>
        <strain evidence="2 3">TAU-MAC 1615</strain>
    </source>
</reference>